<sequence length="160" mass="18132">MDGIKIVAMLLTIWGFASYYYQQYLDDKKAKKNESSPSFMFNKEMMSKIKEISGRMSQLTTRRTILGLRQSYDFEGATKSSTMKQRLQPTSLVNEPHVYGREKEKADIVEMLLRNDGSNKINEVCVIPIVGMGGISKTTLAKIVYKDNSTKIGQLKSSSR</sequence>
<dbReference type="Gene3D" id="3.40.50.300">
    <property type="entry name" value="P-loop containing nucleotide triphosphate hydrolases"/>
    <property type="match status" value="1"/>
</dbReference>
<keyword evidence="1" id="KW-0611">Plant defense</keyword>
<dbReference type="SUPFAM" id="SSF52540">
    <property type="entry name" value="P-loop containing nucleoside triphosphate hydrolases"/>
    <property type="match status" value="1"/>
</dbReference>
<evidence type="ECO:0000259" key="2">
    <source>
        <dbReference type="Pfam" id="PF00931"/>
    </source>
</evidence>
<dbReference type="PANTHER" id="PTHR36766:SF51">
    <property type="entry name" value="DISEASE RESISTANCE RPP13-LIKE PROTEIN 1"/>
    <property type="match status" value="1"/>
</dbReference>
<evidence type="ECO:0000313" key="3">
    <source>
        <dbReference type="EMBL" id="OMO78997.1"/>
    </source>
</evidence>
<dbReference type="STRING" id="93759.A0A1R3I8S5"/>
<evidence type="ECO:0000313" key="4">
    <source>
        <dbReference type="Proteomes" id="UP000187203"/>
    </source>
</evidence>
<gene>
    <name evidence="3" type="ORF">COLO4_24607</name>
</gene>
<feature type="domain" description="NB-ARC" evidence="2">
    <location>
        <begin position="102"/>
        <end position="153"/>
    </location>
</feature>
<reference evidence="4" key="1">
    <citation type="submission" date="2013-09" db="EMBL/GenBank/DDBJ databases">
        <title>Corchorus olitorius genome sequencing.</title>
        <authorList>
            <person name="Alam M."/>
            <person name="Haque M.S."/>
            <person name="Islam M.S."/>
            <person name="Emdad E.M."/>
            <person name="Islam M.M."/>
            <person name="Ahmed B."/>
            <person name="Halim A."/>
            <person name="Hossen Q.M.M."/>
            <person name="Hossain M.Z."/>
            <person name="Ahmed R."/>
            <person name="Khan M.M."/>
            <person name="Islam R."/>
            <person name="Rashid M.M."/>
            <person name="Khan S.A."/>
            <person name="Rahman M.S."/>
            <person name="Alam M."/>
            <person name="Yahiya A.S."/>
            <person name="Khan M.S."/>
            <person name="Azam M.S."/>
            <person name="Haque T."/>
            <person name="Lashkar M.Z.H."/>
            <person name="Akhand A.I."/>
            <person name="Morshed G."/>
            <person name="Roy S."/>
            <person name="Uddin K.S."/>
            <person name="Rabeya T."/>
            <person name="Hossain A.S."/>
            <person name="Chowdhury A."/>
            <person name="Snigdha A.R."/>
            <person name="Mortoza M.S."/>
            <person name="Matin S.A."/>
            <person name="Hoque S.M.E."/>
            <person name="Islam M.K."/>
            <person name="Roy D.K."/>
            <person name="Haider R."/>
            <person name="Moosa M.M."/>
            <person name="Elias S.M."/>
            <person name="Hasan A.M."/>
            <person name="Jahan S."/>
            <person name="Shafiuddin M."/>
            <person name="Mahmood N."/>
            <person name="Shommy N.S."/>
        </authorList>
    </citation>
    <scope>NUCLEOTIDE SEQUENCE [LARGE SCALE GENOMIC DNA]</scope>
    <source>
        <strain evidence="4">cv. O-4</strain>
    </source>
</reference>
<organism evidence="3 4">
    <name type="scientific">Corchorus olitorius</name>
    <dbReference type="NCBI Taxonomy" id="93759"/>
    <lineage>
        <taxon>Eukaryota</taxon>
        <taxon>Viridiplantae</taxon>
        <taxon>Streptophyta</taxon>
        <taxon>Embryophyta</taxon>
        <taxon>Tracheophyta</taxon>
        <taxon>Spermatophyta</taxon>
        <taxon>Magnoliopsida</taxon>
        <taxon>eudicotyledons</taxon>
        <taxon>Gunneridae</taxon>
        <taxon>Pentapetalae</taxon>
        <taxon>rosids</taxon>
        <taxon>malvids</taxon>
        <taxon>Malvales</taxon>
        <taxon>Malvaceae</taxon>
        <taxon>Grewioideae</taxon>
        <taxon>Apeibeae</taxon>
        <taxon>Corchorus</taxon>
    </lineage>
</organism>
<dbReference type="Proteomes" id="UP000187203">
    <property type="component" value="Unassembled WGS sequence"/>
</dbReference>
<accession>A0A1R3I8S5</accession>
<dbReference type="OrthoDB" id="1700985at2759"/>
<dbReference type="InterPro" id="IPR027417">
    <property type="entry name" value="P-loop_NTPase"/>
</dbReference>
<comment type="caution">
    <text evidence="3">The sequence shown here is derived from an EMBL/GenBank/DDBJ whole genome shotgun (WGS) entry which is preliminary data.</text>
</comment>
<dbReference type="Pfam" id="PF00931">
    <property type="entry name" value="NB-ARC"/>
    <property type="match status" value="1"/>
</dbReference>
<proteinExistence type="predicted"/>
<keyword evidence="4" id="KW-1185">Reference proteome</keyword>
<dbReference type="GO" id="GO:0006952">
    <property type="term" value="P:defense response"/>
    <property type="evidence" value="ECO:0007669"/>
    <property type="project" value="UniProtKB-KW"/>
</dbReference>
<dbReference type="AlphaFoldDB" id="A0A1R3I8S5"/>
<dbReference type="EMBL" id="AWUE01018676">
    <property type="protein sequence ID" value="OMO78997.1"/>
    <property type="molecule type" value="Genomic_DNA"/>
</dbReference>
<dbReference type="PANTHER" id="PTHR36766">
    <property type="entry name" value="PLANT BROAD-SPECTRUM MILDEW RESISTANCE PROTEIN RPW8"/>
    <property type="match status" value="1"/>
</dbReference>
<dbReference type="InterPro" id="IPR002182">
    <property type="entry name" value="NB-ARC"/>
</dbReference>
<protein>
    <submittedName>
        <fullName evidence="3">NB-ARC domain-containing protein</fullName>
    </submittedName>
</protein>
<dbReference type="GO" id="GO:0043531">
    <property type="term" value="F:ADP binding"/>
    <property type="evidence" value="ECO:0007669"/>
    <property type="project" value="InterPro"/>
</dbReference>
<evidence type="ECO:0000256" key="1">
    <source>
        <dbReference type="ARBA" id="ARBA00022821"/>
    </source>
</evidence>
<name>A0A1R3I8S5_9ROSI</name>